<dbReference type="InterPro" id="IPR003481">
    <property type="entry name" value="FliD_N"/>
</dbReference>
<evidence type="ECO:0000313" key="9">
    <source>
        <dbReference type="Proteomes" id="UP001595692"/>
    </source>
</evidence>
<comment type="subcellular location">
    <subcellularLocation>
        <location evidence="5">Secreted</location>
    </subcellularLocation>
    <subcellularLocation>
        <location evidence="5">Bacterial flagellum</location>
    </subcellularLocation>
</comment>
<keyword evidence="8" id="KW-0966">Cell projection</keyword>
<dbReference type="Pfam" id="PF07196">
    <property type="entry name" value="Flagellin_IN"/>
    <property type="match status" value="1"/>
</dbReference>
<comment type="similarity">
    <text evidence="1 5">Belongs to the FliD family.</text>
</comment>
<feature type="domain" description="Flagellar hook-associated protein 2 C-terminal" evidence="7">
    <location>
        <begin position="228"/>
        <end position="459"/>
    </location>
</feature>
<evidence type="ECO:0000259" key="7">
    <source>
        <dbReference type="Pfam" id="PF07195"/>
    </source>
</evidence>
<comment type="caution">
    <text evidence="8">The sequence shown here is derived from an EMBL/GenBank/DDBJ whole genome shotgun (WGS) entry which is preliminary data.</text>
</comment>
<evidence type="ECO:0000259" key="6">
    <source>
        <dbReference type="Pfam" id="PF02465"/>
    </source>
</evidence>
<dbReference type="EMBL" id="JBHSAF010000001">
    <property type="protein sequence ID" value="MFC3912143.1"/>
    <property type="molecule type" value="Genomic_DNA"/>
</dbReference>
<dbReference type="InterPro" id="IPR010809">
    <property type="entry name" value="FliD_C"/>
</dbReference>
<keyword evidence="5" id="KW-0964">Secreted</keyword>
<dbReference type="RefSeq" id="WP_377150193.1">
    <property type="nucleotide sequence ID" value="NZ_JBHSAF010000001.1"/>
</dbReference>
<comment type="subunit">
    <text evidence="2 5">Homopentamer.</text>
</comment>
<evidence type="ECO:0000256" key="2">
    <source>
        <dbReference type="ARBA" id="ARBA00011255"/>
    </source>
</evidence>
<dbReference type="PANTHER" id="PTHR30288">
    <property type="entry name" value="FLAGELLAR CAP/ASSEMBLY PROTEIN FLID"/>
    <property type="match status" value="1"/>
</dbReference>
<feature type="domain" description="Flagellar hook-associated protein 2 N-terminal" evidence="6">
    <location>
        <begin position="11"/>
        <end position="110"/>
    </location>
</feature>
<sequence>MATITSAGAGSGIDLESVISASVAAKKTQLQQPITTKKTNTQITLTGVGQLKSAISTFNTTLAKLSTAGAFNKRAINITQDSDDPILKISSNTDASNGQYNVTVNKLATTSKVEGTFASSTSSLITEDGTLTITAGDGNEFTVDVKKGDTLQQIRKRINNASDNFGLTANIVNTSDGKAKLVIDSGVTGAGNDLKISGSTTELKMFEADTSSATPVTGSSMSRTQQSTNAEIDVDGNILTSDTNTFKDKVQGLDITVLRVSDKDSDGNLKSNKVDITTDKSAIKTLVQEFVSAYNTLIDKSTELGKRNTIVGGESQDDGGALAGDSMPRSIRTLMANTVMEPNSEMTGINSIFQLGIKMDNDGKLSVDTDKFDDALDDNYEQVVALFSGENGVAGKLQTSLKEYTKTGGLISQRQDQLNSDLRDLSSREATAADQLEKYEANLRAQYGSLDTLLAQMQSSASYLSLLSTS</sequence>
<reference evidence="9" key="1">
    <citation type="journal article" date="2019" name="Int. J. Syst. Evol. Microbiol.">
        <title>The Global Catalogue of Microorganisms (GCM) 10K type strain sequencing project: providing services to taxonomists for standard genome sequencing and annotation.</title>
        <authorList>
            <consortium name="The Broad Institute Genomics Platform"/>
            <consortium name="The Broad Institute Genome Sequencing Center for Infectious Disease"/>
            <person name="Wu L."/>
            <person name="Ma J."/>
        </authorList>
    </citation>
    <scope>NUCLEOTIDE SEQUENCE [LARGE SCALE GENOMIC DNA]</scope>
    <source>
        <strain evidence="9">CCUG 54939</strain>
    </source>
</reference>
<keyword evidence="9" id="KW-1185">Reference proteome</keyword>
<dbReference type="Proteomes" id="UP001595692">
    <property type="component" value="Unassembled WGS sequence"/>
</dbReference>
<dbReference type="PANTHER" id="PTHR30288:SF0">
    <property type="entry name" value="FLAGELLAR HOOK-ASSOCIATED PROTEIN 2"/>
    <property type="match status" value="1"/>
</dbReference>
<comment type="function">
    <text evidence="5">Required for morphogenesis and for the elongation of the flagellar filament by facilitating polymerization of the flagellin monomers at the tip of growing filament. Forms a capping structure, which prevents flagellin subunits (transported through the central channel of the flagellum) from leaking out without polymerization at the distal end.</text>
</comment>
<evidence type="ECO:0000256" key="1">
    <source>
        <dbReference type="ARBA" id="ARBA00009764"/>
    </source>
</evidence>
<name>A0ABV8CJC0_9GAMM</name>
<keyword evidence="3" id="KW-0175">Coiled coil</keyword>
<gene>
    <name evidence="8" type="primary">fliD</name>
    <name evidence="8" type="ORF">ACFOSS_01535</name>
</gene>
<dbReference type="Pfam" id="PF02465">
    <property type="entry name" value="FliD_N"/>
    <property type="match status" value="1"/>
</dbReference>
<evidence type="ECO:0000256" key="3">
    <source>
        <dbReference type="ARBA" id="ARBA00023054"/>
    </source>
</evidence>
<proteinExistence type="inferred from homology"/>
<dbReference type="InterPro" id="IPR040026">
    <property type="entry name" value="FliD"/>
</dbReference>
<evidence type="ECO:0000313" key="8">
    <source>
        <dbReference type="EMBL" id="MFC3912143.1"/>
    </source>
</evidence>
<dbReference type="Pfam" id="PF07195">
    <property type="entry name" value="FliD_C"/>
    <property type="match status" value="1"/>
</dbReference>
<evidence type="ECO:0000256" key="5">
    <source>
        <dbReference type="RuleBase" id="RU362066"/>
    </source>
</evidence>
<dbReference type="InterPro" id="IPR010810">
    <property type="entry name" value="Flagellin_hook_IN_motif"/>
</dbReference>
<protein>
    <recommendedName>
        <fullName evidence="5">Flagellar hook-associated protein 2</fullName>
        <shortName evidence="5">HAP2</shortName>
    </recommendedName>
    <alternativeName>
        <fullName evidence="5">Flagellar cap protein</fullName>
    </alternativeName>
</protein>
<accession>A0ABV8CJC0</accession>
<organism evidence="8 9">
    <name type="scientific">Pseudaeromonas sharmana</name>
    <dbReference type="NCBI Taxonomy" id="328412"/>
    <lineage>
        <taxon>Bacteria</taxon>
        <taxon>Pseudomonadati</taxon>
        <taxon>Pseudomonadota</taxon>
        <taxon>Gammaproteobacteria</taxon>
        <taxon>Aeromonadales</taxon>
        <taxon>Aeromonadaceae</taxon>
        <taxon>Pseudaeromonas</taxon>
    </lineage>
</organism>
<evidence type="ECO:0000256" key="4">
    <source>
        <dbReference type="ARBA" id="ARBA00023143"/>
    </source>
</evidence>
<keyword evidence="8" id="KW-0969">Cilium</keyword>
<keyword evidence="4 5" id="KW-0975">Bacterial flagellum</keyword>
<keyword evidence="8" id="KW-0282">Flagellum</keyword>